<name>A0A2N5TY32_9BASI</name>
<dbReference type="EMBL" id="PGCJ01000380">
    <property type="protein sequence ID" value="PLW30368.1"/>
    <property type="molecule type" value="Genomic_DNA"/>
</dbReference>
<sequence length="458" mass="49100">MSLKRPTPPQQLTHKTPPNQNPADQDSFSSSAAPGVPTGTHTGSTQPPIPPRDPSPVLTPANAGANLDQGQDPANPSPTSPNSDAANNAPPVTTKPSDSAQTSGNPAAATHTNNNEETAAPSQAANSHPESLTTSSIPPTSTSTTPTTNTAPGDPPRPSPKPLTILKSDDVRLHRLPPPARPDFHFQHTSCSYASWIKTISSLVVLPQHHQRPPACTASINRSNTAARAVLEQPCSTGVRTDTVRPKREPTGRTDLSDRSRLVLCNRSQELIGQTCPTRRQVLRSDSACPTTGRTRLFEHRLNCRVRPVNAGSVDAFGDKENPLPPKSYISTTAKIPHAESTLVQFLYRLSHPAQSSISDWAKLVAASVELMADNLFTPPPPTQSNNEEDLIMGVEVLQHIEQIKNSSSSFASMEDNPATDSASNQRSHSVDVLNDFRNVILDVMAAYVILQTHSLCP</sequence>
<protein>
    <submittedName>
        <fullName evidence="2">Uncharacterized protein</fullName>
    </submittedName>
</protein>
<organism evidence="2 3">
    <name type="scientific">Puccinia coronata f. sp. avenae</name>
    <dbReference type="NCBI Taxonomy" id="200324"/>
    <lineage>
        <taxon>Eukaryota</taxon>
        <taxon>Fungi</taxon>
        <taxon>Dikarya</taxon>
        <taxon>Basidiomycota</taxon>
        <taxon>Pucciniomycotina</taxon>
        <taxon>Pucciniomycetes</taxon>
        <taxon>Pucciniales</taxon>
        <taxon>Pucciniaceae</taxon>
        <taxon>Puccinia</taxon>
    </lineage>
</organism>
<feature type="region of interest" description="Disordered" evidence="1">
    <location>
        <begin position="1"/>
        <end position="164"/>
    </location>
</feature>
<gene>
    <name evidence="2" type="ORF">PCANC_24151</name>
</gene>
<feature type="region of interest" description="Disordered" evidence="1">
    <location>
        <begin position="409"/>
        <end position="428"/>
    </location>
</feature>
<evidence type="ECO:0000313" key="3">
    <source>
        <dbReference type="Proteomes" id="UP000235388"/>
    </source>
</evidence>
<feature type="compositionally biased region" description="Polar residues" evidence="1">
    <location>
        <begin position="419"/>
        <end position="428"/>
    </location>
</feature>
<dbReference type="OrthoDB" id="10660671at2759"/>
<proteinExistence type="predicted"/>
<dbReference type="AlphaFoldDB" id="A0A2N5TY32"/>
<dbReference type="Proteomes" id="UP000235388">
    <property type="component" value="Unassembled WGS sequence"/>
</dbReference>
<feature type="compositionally biased region" description="Polar residues" evidence="1">
    <location>
        <begin position="80"/>
        <end position="128"/>
    </location>
</feature>
<evidence type="ECO:0000256" key="1">
    <source>
        <dbReference type="SAM" id="MobiDB-lite"/>
    </source>
</evidence>
<feature type="compositionally biased region" description="Polar residues" evidence="1">
    <location>
        <begin position="10"/>
        <end position="32"/>
    </location>
</feature>
<evidence type="ECO:0000313" key="2">
    <source>
        <dbReference type="EMBL" id="PLW30368.1"/>
    </source>
</evidence>
<reference evidence="2 3" key="1">
    <citation type="submission" date="2017-11" db="EMBL/GenBank/DDBJ databases">
        <title>De novo assembly and phasing of dikaryotic genomes from two isolates of Puccinia coronata f. sp. avenae, the causal agent of oat crown rust.</title>
        <authorList>
            <person name="Miller M.E."/>
            <person name="Zhang Y."/>
            <person name="Omidvar V."/>
            <person name="Sperschneider J."/>
            <person name="Schwessinger B."/>
            <person name="Raley C."/>
            <person name="Palmer J.M."/>
            <person name="Garnica D."/>
            <person name="Upadhyaya N."/>
            <person name="Rathjen J."/>
            <person name="Taylor J.M."/>
            <person name="Park R.F."/>
            <person name="Dodds P.N."/>
            <person name="Hirsch C.D."/>
            <person name="Kianian S.F."/>
            <person name="Figueroa M."/>
        </authorList>
    </citation>
    <scope>NUCLEOTIDE SEQUENCE [LARGE SCALE GENOMIC DNA]</scope>
    <source>
        <strain evidence="2">12NC29</strain>
    </source>
</reference>
<keyword evidence="3" id="KW-1185">Reference proteome</keyword>
<feature type="compositionally biased region" description="Low complexity" evidence="1">
    <location>
        <begin position="129"/>
        <end position="152"/>
    </location>
</feature>
<comment type="caution">
    <text evidence="2">The sequence shown here is derived from an EMBL/GenBank/DDBJ whole genome shotgun (WGS) entry which is preliminary data.</text>
</comment>
<accession>A0A2N5TY32</accession>